<evidence type="ECO:0008006" key="4">
    <source>
        <dbReference type="Google" id="ProtNLM"/>
    </source>
</evidence>
<dbReference type="EMBL" id="CP028918">
    <property type="protein sequence ID" value="AWB50125.1"/>
    <property type="molecule type" value="Genomic_DNA"/>
</dbReference>
<accession>A0A2S0UQP4</accession>
<evidence type="ECO:0000256" key="1">
    <source>
        <dbReference type="SAM" id="MobiDB-lite"/>
    </source>
</evidence>
<dbReference type="Proteomes" id="UP000244496">
    <property type="component" value="Chromosome"/>
</dbReference>
<reference evidence="2 3" key="1">
    <citation type="submission" date="2018-04" db="EMBL/GenBank/DDBJ databases">
        <title>Genome sequencing of Gemmobacter.</title>
        <authorList>
            <person name="Yi H."/>
            <person name="Baek M.-G."/>
        </authorList>
    </citation>
    <scope>NUCLEOTIDE SEQUENCE [LARGE SCALE GENOMIC DNA]</scope>
    <source>
        <strain evidence="2 3">HYN0069</strain>
    </source>
</reference>
<keyword evidence="3" id="KW-1185">Reference proteome</keyword>
<name>A0A2S0UQP4_9RHOB</name>
<dbReference type="RefSeq" id="WP_108436937.1">
    <property type="nucleotide sequence ID" value="NZ_CP028918.1"/>
</dbReference>
<dbReference type="KEGG" id="geh:HYN69_17865"/>
<sequence>MTPLESLVDDVFSAVKAGDYSRLAAFSAMLETVSAPTDPATLTRIAKRARDNAALLDATIKGLRAARRRIDALRNGQTLTTYDSAGQKHDHSAAAARTHRL</sequence>
<protein>
    <recommendedName>
        <fullName evidence="4">FlgN protein</fullName>
    </recommendedName>
</protein>
<evidence type="ECO:0000313" key="3">
    <source>
        <dbReference type="Proteomes" id="UP000244496"/>
    </source>
</evidence>
<organism evidence="2 3">
    <name type="scientific">Paragemmobacter aquarius</name>
    <dbReference type="NCBI Taxonomy" id="2169400"/>
    <lineage>
        <taxon>Bacteria</taxon>
        <taxon>Pseudomonadati</taxon>
        <taxon>Pseudomonadota</taxon>
        <taxon>Alphaproteobacteria</taxon>
        <taxon>Rhodobacterales</taxon>
        <taxon>Paracoccaceae</taxon>
        <taxon>Paragemmobacter</taxon>
    </lineage>
</organism>
<proteinExistence type="predicted"/>
<gene>
    <name evidence="2" type="ORF">HYN69_17865</name>
</gene>
<feature type="region of interest" description="Disordered" evidence="1">
    <location>
        <begin position="82"/>
        <end position="101"/>
    </location>
</feature>
<dbReference type="AlphaFoldDB" id="A0A2S0UQP4"/>
<evidence type="ECO:0000313" key="2">
    <source>
        <dbReference type="EMBL" id="AWB50125.1"/>
    </source>
</evidence>